<evidence type="ECO:0000313" key="2">
    <source>
        <dbReference type="Proteomes" id="UP000093432"/>
    </source>
</evidence>
<dbReference type="RefSeq" id="WP_065398226.1">
    <property type="nucleotide sequence ID" value="NZ_MAYG01000001.1"/>
</dbReference>
<dbReference type="AlphaFoldDB" id="A0A1B8ZRM0"/>
<dbReference type="EMBL" id="MAYG01000001">
    <property type="protein sequence ID" value="OCA74235.1"/>
    <property type="molecule type" value="Genomic_DNA"/>
</dbReference>
<gene>
    <name evidence="1" type="ORF">BBI00_07735</name>
</gene>
<dbReference type="OrthoDB" id="1215716at2"/>
<dbReference type="InterPro" id="IPR025460">
    <property type="entry name" value="DUF4280"/>
</dbReference>
<comment type="caution">
    <text evidence="1">The sequence shown here is derived from an EMBL/GenBank/DDBJ whole genome shotgun (WGS) entry which is preliminary data.</text>
</comment>
<protein>
    <recommendedName>
        <fullName evidence="3">DUF4280 domain-containing protein</fullName>
    </recommendedName>
</protein>
<accession>A0A1B8ZRM0</accession>
<dbReference type="STRING" id="651561.BBI00_07735"/>
<sequence>MTESLSAHDGKHFIVRKGKACCNQGDQFPRFMVTSHQKHYWNHKDATADYLAVTEDDVQFDPPGPSFGKCKLKPTSAGYLPCAFAPAGKWKKTYEKTKVMGKSCLSEISELMCCTGGKITVKEHGQTSVMNRQNITFADSGAYHMINPFIDLKEFQKELEDPDPVYE</sequence>
<evidence type="ECO:0000313" key="1">
    <source>
        <dbReference type="EMBL" id="OCA74235.1"/>
    </source>
</evidence>
<evidence type="ECO:0008006" key="3">
    <source>
        <dbReference type="Google" id="ProtNLM"/>
    </source>
</evidence>
<dbReference type="Pfam" id="PF14107">
    <property type="entry name" value="DUF4280"/>
    <property type="match status" value="1"/>
</dbReference>
<dbReference type="Proteomes" id="UP000093432">
    <property type="component" value="Unassembled WGS sequence"/>
</dbReference>
<organism evidence="1 2">
    <name type="scientific">Chryseobacterium arthrosphaerae</name>
    <dbReference type="NCBI Taxonomy" id="651561"/>
    <lineage>
        <taxon>Bacteria</taxon>
        <taxon>Pseudomonadati</taxon>
        <taxon>Bacteroidota</taxon>
        <taxon>Flavobacteriia</taxon>
        <taxon>Flavobacteriales</taxon>
        <taxon>Weeksellaceae</taxon>
        <taxon>Chryseobacterium group</taxon>
        <taxon>Chryseobacterium</taxon>
    </lineage>
</organism>
<reference evidence="2" key="1">
    <citation type="submission" date="2016-07" db="EMBL/GenBank/DDBJ databases">
        <authorList>
            <person name="Florea S."/>
            <person name="Webb J.S."/>
            <person name="Jaromczyk J."/>
            <person name="Schardl C.L."/>
        </authorList>
    </citation>
    <scope>NUCLEOTIDE SEQUENCE [LARGE SCALE GENOMIC DNA]</scope>
    <source>
        <strain evidence="2">CC-VM-7</strain>
    </source>
</reference>
<proteinExistence type="predicted"/>
<name>A0A1B8ZRM0_9FLAO</name>